<keyword evidence="2" id="KW-0507">mRNA processing</keyword>
<reference evidence="6" key="2">
    <citation type="submission" date="2025-08" db="UniProtKB">
        <authorList>
            <consortium name="Ensembl"/>
        </authorList>
    </citation>
    <scope>IDENTIFICATION</scope>
    <source>
        <strain evidence="6">Thorbecke</strain>
    </source>
</reference>
<dbReference type="Gene3D" id="3.40.1350.10">
    <property type="match status" value="1"/>
</dbReference>
<protein>
    <recommendedName>
        <fullName evidence="5">tRNA-splicing endonuclease subunit Sen15 domain-containing protein</fullName>
    </recommendedName>
</protein>
<dbReference type="GO" id="GO:0005634">
    <property type="term" value="C:nucleus"/>
    <property type="evidence" value="ECO:0007669"/>
    <property type="project" value="UniProtKB-ARBA"/>
</dbReference>
<evidence type="ECO:0000256" key="1">
    <source>
        <dbReference type="ARBA" id="ARBA00006091"/>
    </source>
</evidence>
<feature type="region of interest" description="Disordered" evidence="4">
    <location>
        <begin position="1"/>
        <end position="34"/>
    </location>
</feature>
<dbReference type="Ensembl" id="ENSOCUT00000050261.1">
    <property type="protein sequence ID" value="ENSOCUP00000035715.1"/>
    <property type="gene ID" value="ENSOCUG00000002126.4"/>
</dbReference>
<evidence type="ECO:0000256" key="4">
    <source>
        <dbReference type="SAM" id="MobiDB-lite"/>
    </source>
</evidence>
<keyword evidence="7" id="KW-1185">Reference proteome</keyword>
<name>A0A5F9CPP6_RABIT</name>
<dbReference type="Pfam" id="PF09631">
    <property type="entry name" value="Sen15"/>
    <property type="match status" value="1"/>
</dbReference>
<feature type="domain" description="tRNA-splicing endonuclease subunit Sen15" evidence="5">
    <location>
        <begin position="66"/>
        <end position="116"/>
    </location>
</feature>
<sequence>VERGGRAAPAGTTPLPSGSQPLGAPSRGGSGPLAWPRLRLHGSPDLHLCMMELDAGDATQVYAAFLVFLDLMESKSWHEVNCVGLPELQLICLVGTEIEGEGLQTIVPTPVTASLTGTPSGSPVFAQGAALQVEQPGLMVASVAGSGLIWPNLLLSLR</sequence>
<dbReference type="GeneTree" id="ENSGT00390000014781"/>
<keyword evidence="3" id="KW-0819">tRNA processing</keyword>
<dbReference type="SUPFAM" id="SSF53032">
    <property type="entry name" value="tRNA-intron endonuclease catalytic domain-like"/>
    <property type="match status" value="1"/>
</dbReference>
<dbReference type="InterPro" id="IPR011856">
    <property type="entry name" value="tRNA_endonuc-like_dom_sf"/>
</dbReference>
<reference evidence="6" key="3">
    <citation type="submission" date="2025-09" db="UniProtKB">
        <authorList>
            <consortium name="Ensembl"/>
        </authorList>
    </citation>
    <scope>IDENTIFICATION</scope>
    <source>
        <strain evidence="6">Thorbecke</strain>
    </source>
</reference>
<evidence type="ECO:0000313" key="7">
    <source>
        <dbReference type="Proteomes" id="UP000001811"/>
    </source>
</evidence>
<accession>A0A5F9CPP6</accession>
<comment type="similarity">
    <text evidence="1">Belongs to the SEN15 family.</text>
</comment>
<dbReference type="GO" id="GO:0006397">
    <property type="term" value="P:mRNA processing"/>
    <property type="evidence" value="ECO:0007669"/>
    <property type="project" value="UniProtKB-KW"/>
</dbReference>
<dbReference type="GO" id="GO:0003676">
    <property type="term" value="F:nucleic acid binding"/>
    <property type="evidence" value="ECO:0007669"/>
    <property type="project" value="InterPro"/>
</dbReference>
<dbReference type="InterPro" id="IPR018593">
    <property type="entry name" value="tRNA-endonuc_su_Sen15"/>
</dbReference>
<dbReference type="PANTHER" id="PTHR28582">
    <property type="entry name" value="TRNA-SPLICING ENDONUCLEASE SUBUNIT SEN15"/>
    <property type="match status" value="1"/>
</dbReference>
<dbReference type="Bgee" id="ENSOCUG00000002126">
    <property type="expression patterns" value="Expressed in autopod skin and 17 other cell types or tissues"/>
</dbReference>
<evidence type="ECO:0000259" key="5">
    <source>
        <dbReference type="Pfam" id="PF09631"/>
    </source>
</evidence>
<evidence type="ECO:0000256" key="2">
    <source>
        <dbReference type="ARBA" id="ARBA00022664"/>
    </source>
</evidence>
<organism evidence="6 7">
    <name type="scientific">Oryctolagus cuniculus</name>
    <name type="common">Rabbit</name>
    <dbReference type="NCBI Taxonomy" id="9986"/>
    <lineage>
        <taxon>Eukaryota</taxon>
        <taxon>Metazoa</taxon>
        <taxon>Chordata</taxon>
        <taxon>Craniata</taxon>
        <taxon>Vertebrata</taxon>
        <taxon>Euteleostomi</taxon>
        <taxon>Mammalia</taxon>
        <taxon>Eutheria</taxon>
        <taxon>Euarchontoglires</taxon>
        <taxon>Glires</taxon>
        <taxon>Lagomorpha</taxon>
        <taxon>Leporidae</taxon>
        <taxon>Oryctolagus</taxon>
    </lineage>
</organism>
<dbReference type="Proteomes" id="UP000001811">
    <property type="component" value="Unplaced"/>
</dbReference>
<evidence type="ECO:0000313" key="6">
    <source>
        <dbReference type="Ensembl" id="ENSOCUP00000035715.1"/>
    </source>
</evidence>
<dbReference type="InterPro" id="IPR036167">
    <property type="entry name" value="tRNA_intron_Endo_cat-like_sf"/>
</dbReference>
<dbReference type="PANTHER" id="PTHR28582:SF1">
    <property type="entry name" value="TRNA-SPLICING ENDONUCLEASE SUBUNIT SEN15"/>
    <property type="match status" value="1"/>
</dbReference>
<evidence type="ECO:0000256" key="3">
    <source>
        <dbReference type="ARBA" id="ARBA00022694"/>
    </source>
</evidence>
<reference evidence="6 7" key="1">
    <citation type="journal article" date="2011" name="Nature">
        <title>A high-resolution map of human evolutionary constraint using 29 mammals.</title>
        <authorList>
            <person name="Lindblad-Toh K."/>
            <person name="Garber M."/>
            <person name="Zuk O."/>
            <person name="Lin M.F."/>
            <person name="Parker B.J."/>
            <person name="Washietl S."/>
            <person name="Kheradpour P."/>
            <person name="Ernst J."/>
            <person name="Jordan G."/>
            <person name="Mauceli E."/>
            <person name="Ward L.D."/>
            <person name="Lowe C.B."/>
            <person name="Holloway A.K."/>
            <person name="Clamp M."/>
            <person name="Gnerre S."/>
            <person name="Alfoldi J."/>
            <person name="Beal K."/>
            <person name="Chang J."/>
            <person name="Clawson H."/>
            <person name="Cuff J."/>
            <person name="Di Palma F."/>
            <person name="Fitzgerald S."/>
            <person name="Flicek P."/>
            <person name="Guttman M."/>
            <person name="Hubisz M.J."/>
            <person name="Jaffe D.B."/>
            <person name="Jungreis I."/>
            <person name="Kent W.J."/>
            <person name="Kostka D."/>
            <person name="Lara M."/>
            <person name="Martins A.L."/>
            <person name="Massingham T."/>
            <person name="Moltke I."/>
            <person name="Raney B.J."/>
            <person name="Rasmussen M.D."/>
            <person name="Robinson J."/>
            <person name="Stark A."/>
            <person name="Vilella A.J."/>
            <person name="Wen J."/>
            <person name="Xie X."/>
            <person name="Zody M.C."/>
            <person name="Baldwin J."/>
            <person name="Bloom T."/>
            <person name="Chin C.W."/>
            <person name="Heiman D."/>
            <person name="Nicol R."/>
            <person name="Nusbaum C."/>
            <person name="Young S."/>
            <person name="Wilkinson J."/>
            <person name="Worley K.C."/>
            <person name="Kovar C.L."/>
            <person name="Muzny D.M."/>
            <person name="Gibbs R.A."/>
            <person name="Cree A."/>
            <person name="Dihn H.H."/>
            <person name="Fowler G."/>
            <person name="Jhangiani S."/>
            <person name="Joshi V."/>
            <person name="Lee S."/>
            <person name="Lewis L.R."/>
            <person name="Nazareth L.V."/>
            <person name="Okwuonu G."/>
            <person name="Santibanez J."/>
            <person name="Warren W.C."/>
            <person name="Mardis E.R."/>
            <person name="Weinstock G.M."/>
            <person name="Wilson R.K."/>
            <person name="Delehaunty K."/>
            <person name="Dooling D."/>
            <person name="Fronik C."/>
            <person name="Fulton L."/>
            <person name="Fulton B."/>
            <person name="Graves T."/>
            <person name="Minx P."/>
            <person name="Sodergren E."/>
            <person name="Birney E."/>
            <person name="Margulies E.H."/>
            <person name="Herrero J."/>
            <person name="Green E.D."/>
            <person name="Haussler D."/>
            <person name="Siepel A."/>
            <person name="Goldman N."/>
            <person name="Pollard K.S."/>
            <person name="Pedersen J.S."/>
            <person name="Lander E.S."/>
            <person name="Kellis M."/>
        </authorList>
    </citation>
    <scope>NUCLEOTIDE SEQUENCE [LARGE SCALE GENOMIC DNA]</scope>
    <source>
        <strain evidence="7">Thorbecke</strain>
    </source>
</reference>
<dbReference type="AlphaFoldDB" id="A0A5F9CPP6"/>
<dbReference type="GO" id="GO:0006388">
    <property type="term" value="P:tRNA splicing, via endonucleolytic cleavage and ligation"/>
    <property type="evidence" value="ECO:0007669"/>
    <property type="project" value="InterPro"/>
</dbReference>
<proteinExistence type="inferred from homology"/>